<proteinExistence type="predicted"/>
<keyword evidence="1" id="KW-0732">Signal</keyword>
<dbReference type="EMBL" id="BJYZ01000002">
    <property type="protein sequence ID" value="GEO36399.1"/>
    <property type="molecule type" value="Genomic_DNA"/>
</dbReference>
<evidence type="ECO:0000313" key="2">
    <source>
        <dbReference type="EMBL" id="GEO36399.1"/>
    </source>
</evidence>
<protein>
    <recommendedName>
        <fullName evidence="4">Autotransporter domain-containing protein</fullName>
    </recommendedName>
</protein>
<reference evidence="2 3" key="1">
    <citation type="submission" date="2019-07" db="EMBL/GenBank/DDBJ databases">
        <title>Whole genome shotgun sequence of Skermanella aerolata NBRC 106429.</title>
        <authorList>
            <person name="Hosoyama A."/>
            <person name="Uohara A."/>
            <person name="Ohji S."/>
            <person name="Ichikawa N."/>
        </authorList>
    </citation>
    <scope>NUCLEOTIDE SEQUENCE [LARGE SCALE GENOMIC DNA]</scope>
    <source>
        <strain evidence="2 3">NBRC 106429</strain>
    </source>
</reference>
<gene>
    <name evidence="2" type="ORF">SAE02_05470</name>
</gene>
<evidence type="ECO:0000256" key="1">
    <source>
        <dbReference type="SAM" id="SignalP"/>
    </source>
</evidence>
<feature type="chain" id="PRO_5022164564" description="Autotransporter domain-containing protein" evidence="1">
    <location>
        <begin position="25"/>
        <end position="325"/>
    </location>
</feature>
<evidence type="ECO:0008006" key="4">
    <source>
        <dbReference type="Google" id="ProtNLM"/>
    </source>
</evidence>
<sequence>MTMNAALPIAVVATILLCNAPAIAQVTGPQLRDIIKSAAVTSDLASAFQALTIFGATPGISTARLHVDEAGPDGRFSSYKLAPSYAFASEVPGIRPYVEMTVGYLNNTQSSSLAVNAPVQTAIDLDIDTFTALGGGGLEIDIAEGTVLRPILLAGYSRTSGGGVTNGPEGDLIREAGSGIFFDVVSNNFLIGGALALDHARTLGEDANLKLSLRYNQLLDRSFDASADELEGINSYGVLTGSARIDGPLPVTLAGRSLRWIGFASNTFLPGSKRDLGFSFFFELGGGVEIVDPSIVEGVEGISLRTSAIAGDGVYGWSIGLAMEF</sequence>
<dbReference type="SUPFAM" id="SSF103515">
    <property type="entry name" value="Autotransporter"/>
    <property type="match status" value="1"/>
</dbReference>
<organism evidence="2 3">
    <name type="scientific">Skermanella aerolata</name>
    <dbReference type="NCBI Taxonomy" id="393310"/>
    <lineage>
        <taxon>Bacteria</taxon>
        <taxon>Pseudomonadati</taxon>
        <taxon>Pseudomonadota</taxon>
        <taxon>Alphaproteobacteria</taxon>
        <taxon>Rhodospirillales</taxon>
        <taxon>Azospirillaceae</taxon>
        <taxon>Skermanella</taxon>
    </lineage>
</organism>
<comment type="caution">
    <text evidence="2">The sequence shown here is derived from an EMBL/GenBank/DDBJ whole genome shotgun (WGS) entry which is preliminary data.</text>
</comment>
<keyword evidence="3" id="KW-1185">Reference proteome</keyword>
<accession>A0A512DIU3</accession>
<dbReference type="AlphaFoldDB" id="A0A512DIU3"/>
<name>A0A512DIU3_9PROT</name>
<evidence type="ECO:0000313" key="3">
    <source>
        <dbReference type="Proteomes" id="UP000321523"/>
    </source>
</evidence>
<feature type="signal peptide" evidence="1">
    <location>
        <begin position="1"/>
        <end position="24"/>
    </location>
</feature>
<dbReference type="InterPro" id="IPR036709">
    <property type="entry name" value="Autotransporte_beta_dom_sf"/>
</dbReference>
<dbReference type="Proteomes" id="UP000321523">
    <property type="component" value="Unassembled WGS sequence"/>
</dbReference>